<evidence type="ECO:0000313" key="3">
    <source>
        <dbReference type="Proteomes" id="UP000776276"/>
    </source>
</evidence>
<name>A0ABS6BJZ9_9SPHN</name>
<evidence type="ECO:0000313" key="2">
    <source>
        <dbReference type="EMBL" id="MBU3077545.1"/>
    </source>
</evidence>
<accession>A0ABS6BJZ9</accession>
<feature type="signal peptide" evidence="1">
    <location>
        <begin position="1"/>
        <end position="22"/>
    </location>
</feature>
<sequence>MERLPIAVALVALALIGAGAVAQDAAPAPPPPGPGLTLINERCGFCHPVGQVFQLRRTPDAWAATVQQMAARGAELSPEEIGVITDYLAKNYAPPPAAK</sequence>
<organism evidence="2 3">
    <name type="scientific">Sphingomonas quercus</name>
    <dbReference type="NCBI Taxonomy" id="2842451"/>
    <lineage>
        <taxon>Bacteria</taxon>
        <taxon>Pseudomonadati</taxon>
        <taxon>Pseudomonadota</taxon>
        <taxon>Alphaproteobacteria</taxon>
        <taxon>Sphingomonadales</taxon>
        <taxon>Sphingomonadaceae</taxon>
        <taxon>Sphingomonas</taxon>
    </lineage>
</organism>
<keyword evidence="3" id="KW-1185">Reference proteome</keyword>
<evidence type="ECO:0008006" key="4">
    <source>
        <dbReference type="Google" id="ProtNLM"/>
    </source>
</evidence>
<protein>
    <recommendedName>
        <fullName evidence="4">Cytochrome c</fullName>
    </recommendedName>
</protein>
<keyword evidence="1" id="KW-0732">Signal</keyword>
<comment type="caution">
    <text evidence="2">The sequence shown here is derived from an EMBL/GenBank/DDBJ whole genome shotgun (WGS) entry which is preliminary data.</text>
</comment>
<gene>
    <name evidence="2" type="ORF">KOF26_06655</name>
</gene>
<feature type="chain" id="PRO_5046032510" description="Cytochrome c" evidence="1">
    <location>
        <begin position="23"/>
        <end position="99"/>
    </location>
</feature>
<dbReference type="EMBL" id="JAHKRT010000003">
    <property type="protein sequence ID" value="MBU3077545.1"/>
    <property type="molecule type" value="Genomic_DNA"/>
</dbReference>
<evidence type="ECO:0000256" key="1">
    <source>
        <dbReference type="SAM" id="SignalP"/>
    </source>
</evidence>
<dbReference type="Proteomes" id="UP000776276">
    <property type="component" value="Unassembled WGS sequence"/>
</dbReference>
<proteinExistence type="predicted"/>
<reference evidence="2 3" key="1">
    <citation type="submission" date="2021-06" db="EMBL/GenBank/DDBJ databases">
        <title>Sphingomonas sp. XMGL2, whole genome shotgun sequencing project.</title>
        <authorList>
            <person name="Zhao G."/>
            <person name="Shen L."/>
        </authorList>
    </citation>
    <scope>NUCLEOTIDE SEQUENCE [LARGE SCALE GENOMIC DNA]</scope>
    <source>
        <strain evidence="2 3">XMGL2</strain>
    </source>
</reference>